<protein>
    <submittedName>
        <fullName evidence="2">Uncharacterized protein</fullName>
    </submittedName>
</protein>
<feature type="compositionally biased region" description="Polar residues" evidence="1">
    <location>
        <begin position="179"/>
        <end position="188"/>
    </location>
</feature>
<feature type="compositionally biased region" description="Polar residues" evidence="1">
    <location>
        <begin position="506"/>
        <end position="520"/>
    </location>
</feature>
<dbReference type="RefSeq" id="XP_030993839.1">
    <property type="nucleotide sequence ID" value="XM_031141965.1"/>
</dbReference>
<feature type="compositionally biased region" description="Acidic residues" evidence="1">
    <location>
        <begin position="494"/>
        <end position="503"/>
    </location>
</feature>
<feature type="region of interest" description="Disordered" evidence="1">
    <location>
        <begin position="97"/>
        <end position="135"/>
    </location>
</feature>
<feature type="region of interest" description="Disordered" evidence="1">
    <location>
        <begin position="176"/>
        <end position="542"/>
    </location>
</feature>
<evidence type="ECO:0000313" key="2">
    <source>
        <dbReference type="EMBL" id="TPX12128.1"/>
    </source>
</evidence>
<dbReference type="AlphaFoldDB" id="A0A507B5K0"/>
<reference evidence="2 3" key="1">
    <citation type="submission" date="2019-06" db="EMBL/GenBank/DDBJ databases">
        <title>Draft genome sequence of the filamentous fungus Phialemoniopsis curvata isolated from diesel fuel.</title>
        <authorList>
            <person name="Varaljay V.A."/>
            <person name="Lyon W.J."/>
            <person name="Crouch A.L."/>
            <person name="Drake C.E."/>
            <person name="Hollomon J.M."/>
            <person name="Nadeau L.J."/>
            <person name="Nunn H.S."/>
            <person name="Stevenson B.S."/>
            <person name="Bojanowski C.L."/>
            <person name="Crookes-Goodson W.J."/>
        </authorList>
    </citation>
    <scope>NUCLEOTIDE SEQUENCE [LARGE SCALE GENOMIC DNA]</scope>
    <source>
        <strain evidence="2 3">D216</strain>
    </source>
</reference>
<dbReference type="EMBL" id="SKBQ01000043">
    <property type="protein sequence ID" value="TPX12128.1"/>
    <property type="molecule type" value="Genomic_DNA"/>
</dbReference>
<dbReference type="OrthoDB" id="5418627at2759"/>
<feature type="compositionally biased region" description="Basic and acidic residues" evidence="1">
    <location>
        <begin position="341"/>
        <end position="352"/>
    </location>
</feature>
<feature type="compositionally biased region" description="Polar residues" evidence="1">
    <location>
        <begin position="370"/>
        <end position="383"/>
    </location>
</feature>
<feature type="compositionally biased region" description="Acidic residues" evidence="1">
    <location>
        <begin position="463"/>
        <end position="474"/>
    </location>
</feature>
<gene>
    <name evidence="2" type="ORF">E0L32_007243</name>
</gene>
<dbReference type="GeneID" id="41974690"/>
<dbReference type="Proteomes" id="UP000319257">
    <property type="component" value="Unassembled WGS sequence"/>
</dbReference>
<feature type="compositionally biased region" description="Polar residues" evidence="1">
    <location>
        <begin position="414"/>
        <end position="437"/>
    </location>
</feature>
<dbReference type="InParanoid" id="A0A507B5K0"/>
<name>A0A507B5K0_9PEZI</name>
<comment type="caution">
    <text evidence="2">The sequence shown here is derived from an EMBL/GenBank/DDBJ whole genome shotgun (WGS) entry which is preliminary data.</text>
</comment>
<dbReference type="STRING" id="1093900.A0A507B5K0"/>
<sequence>MDDATRLISELQSKLTELDGKVAAHLRDMATEFQRYSDQLLQDVPADVSNKVNRVIAESMADYPAFNPALKYLDSNTALPAAAAAAGAGAGAGAAATTTTATTDNDLASRNRRTSPPPVLPHTSGTPKEGIRGPHDREMEFYGVFTPGYLPLLDSSDRPLHSPPLSPPPVKAIEAAVKSNETSQTESSPEGGLPRPALPKRRGTDTSSISLESSGSESTKVRRSALRRSSGSSTKASPRRVRFDFEGEEVLPTSSPQASSPARPQLRTGVPQGGFEDDSDLPAGRLDDGSDRATSPPRAKKVSSSEALRALSKMPLEDPANWTVVNAQPEPENLDSTTEIVPDRDTSADRSRTPAVSGRASGKAPARSALITQIEQTRDTTLGSPLEDYEQQQEEDSSDEDFISMRSSKKDSASPGSRSPVTALATQPDISTLSQRLNGDGASPAPRTGTDTQVDTKRRAFETDDELFEFDEDEKTSSVGYPLTRTIKSTEPYIPEEESDEEHESTAANSHVENTFSTSPAVGITSRNRKPPSPPISASIGSFRGRPIMLDVVKDPRILEEAAEMGDFDTFVGSVDGRSGVDKSDLNSFRASLSNAQYSGTPRSFSERFAMEQMEQATGSRRGGDRR</sequence>
<feature type="compositionally biased region" description="Acidic residues" evidence="1">
    <location>
        <begin position="387"/>
        <end position="402"/>
    </location>
</feature>
<feature type="compositionally biased region" description="Low complexity" evidence="1">
    <location>
        <begin position="252"/>
        <end position="265"/>
    </location>
</feature>
<accession>A0A507B5K0</accession>
<feature type="compositionally biased region" description="Low complexity" evidence="1">
    <location>
        <begin position="207"/>
        <end position="218"/>
    </location>
</feature>
<evidence type="ECO:0000256" key="1">
    <source>
        <dbReference type="SAM" id="MobiDB-lite"/>
    </source>
</evidence>
<organism evidence="2 3">
    <name type="scientific">Thyridium curvatum</name>
    <dbReference type="NCBI Taxonomy" id="1093900"/>
    <lineage>
        <taxon>Eukaryota</taxon>
        <taxon>Fungi</taxon>
        <taxon>Dikarya</taxon>
        <taxon>Ascomycota</taxon>
        <taxon>Pezizomycotina</taxon>
        <taxon>Sordariomycetes</taxon>
        <taxon>Sordariomycetidae</taxon>
        <taxon>Thyridiales</taxon>
        <taxon>Thyridiaceae</taxon>
        <taxon>Thyridium</taxon>
    </lineage>
</organism>
<keyword evidence="3" id="KW-1185">Reference proteome</keyword>
<evidence type="ECO:0000313" key="3">
    <source>
        <dbReference type="Proteomes" id="UP000319257"/>
    </source>
</evidence>
<proteinExistence type="predicted"/>